<dbReference type="RefSeq" id="WP_091280014.1">
    <property type="nucleotide sequence ID" value="NZ_JABAPH010000129.1"/>
</dbReference>
<organism evidence="13 14">
    <name type="scientific">Arcanobacterium phocae</name>
    <dbReference type="NCBI Taxonomy" id="131112"/>
    <lineage>
        <taxon>Bacteria</taxon>
        <taxon>Bacillati</taxon>
        <taxon>Actinomycetota</taxon>
        <taxon>Actinomycetes</taxon>
        <taxon>Actinomycetales</taxon>
        <taxon>Actinomycetaceae</taxon>
        <taxon>Arcanobacterium</taxon>
    </lineage>
</organism>
<feature type="transmembrane region" description="Helical" evidence="11">
    <location>
        <begin position="21"/>
        <end position="38"/>
    </location>
</feature>
<keyword evidence="5 11" id="KW-0812">Transmembrane</keyword>
<evidence type="ECO:0000256" key="6">
    <source>
        <dbReference type="ARBA" id="ARBA00022989"/>
    </source>
</evidence>
<keyword evidence="2 11" id="KW-0813">Transport</keyword>
<protein>
    <recommendedName>
        <fullName evidence="11">Na(+)/H(+) antiporter NhaA</fullName>
    </recommendedName>
    <alternativeName>
        <fullName evidence="11">Sodium/proton antiporter NhaA</fullName>
    </alternativeName>
</protein>
<dbReference type="NCBIfam" id="TIGR00773">
    <property type="entry name" value="NhaA"/>
    <property type="match status" value="1"/>
</dbReference>
<feature type="transmembrane region" description="Helical" evidence="11">
    <location>
        <begin position="371"/>
        <end position="388"/>
    </location>
</feature>
<keyword evidence="6 11" id="KW-1133">Transmembrane helix</keyword>
<dbReference type="HAMAP" id="MF_01844">
    <property type="entry name" value="NhaA"/>
    <property type="match status" value="1"/>
</dbReference>
<dbReference type="PANTHER" id="PTHR30341">
    <property type="entry name" value="SODIUM ION/PROTON ANTIPORTER NHAA-RELATED"/>
    <property type="match status" value="1"/>
</dbReference>
<evidence type="ECO:0000256" key="1">
    <source>
        <dbReference type="ARBA" id="ARBA00004429"/>
    </source>
</evidence>
<dbReference type="GeneID" id="65344469"/>
<evidence type="ECO:0000256" key="3">
    <source>
        <dbReference type="ARBA" id="ARBA00022449"/>
    </source>
</evidence>
<feature type="transmembrane region" description="Helical" evidence="11">
    <location>
        <begin position="186"/>
        <end position="203"/>
    </location>
</feature>
<dbReference type="EMBL" id="LT629804">
    <property type="protein sequence ID" value="SDU79071.1"/>
    <property type="molecule type" value="Genomic_DNA"/>
</dbReference>
<gene>
    <name evidence="11" type="primary">nhaA</name>
    <name evidence="13" type="ORF">SAMN04489737_0727</name>
</gene>
<feature type="transmembrane region" description="Helical" evidence="11">
    <location>
        <begin position="262"/>
        <end position="281"/>
    </location>
</feature>
<evidence type="ECO:0000256" key="4">
    <source>
        <dbReference type="ARBA" id="ARBA00022475"/>
    </source>
</evidence>
<keyword evidence="8 11" id="KW-0406">Ion transport</keyword>
<dbReference type="STRING" id="131112.SAMN04489737_0727"/>
<evidence type="ECO:0000256" key="2">
    <source>
        <dbReference type="ARBA" id="ARBA00022448"/>
    </source>
</evidence>
<keyword evidence="7 11" id="KW-0915">Sodium</keyword>
<evidence type="ECO:0000256" key="10">
    <source>
        <dbReference type="ARBA" id="ARBA00023201"/>
    </source>
</evidence>
<feature type="transmembrane region" description="Helical" evidence="11">
    <location>
        <begin position="95"/>
        <end position="119"/>
    </location>
</feature>
<dbReference type="Gene3D" id="1.20.1530.10">
    <property type="entry name" value="Na+/H+ antiporter like domain"/>
    <property type="match status" value="1"/>
</dbReference>
<name>A0A1H2LER3_9ACTO</name>
<feature type="transmembrane region" description="Helical" evidence="11">
    <location>
        <begin position="230"/>
        <end position="246"/>
    </location>
</feature>
<feature type="compositionally biased region" description="Basic residues" evidence="12">
    <location>
        <begin position="412"/>
        <end position="426"/>
    </location>
</feature>
<feature type="transmembrane region" description="Helical" evidence="11">
    <location>
        <begin position="208"/>
        <end position="224"/>
    </location>
</feature>
<keyword evidence="10 11" id="KW-0739">Sodium transport</keyword>
<sequence length="426" mass="46117">MPHRQNPIARYRRALHNEATAGIVLILGAALALIWANSPLRESYATLSETVIGPHSLHLDMHVSHWASDGLLAIFFFVVGLELKHEFVAGSLRDVKQALVPILAAVCGMVGPVFVYVLVQIVTGSPIYDGWAVPVATDIAFALAVLGVFGKGFPPAVRTFLMTLAVVDDLLGIVIIAIFFSDGVDFIFLGVALLVVAFFGVLVQRRIVRWYLLWPLGILAWYFMHLSGVHATIAGVALGLTVPVLLQRGEHEPMTQRLTDRIEFYSAGFILPIFAFFAAGVNVVDSGGFGEMLIDPVAVGIYLGLPLGKFLGIFGGVFLMIKVLGLKLGHGVDLPDIFAVSWVAGIGFTVSLLIATLSFDESSPHGPHARVAVLLGSLLALIIGAVFLRWRAAQHQRGAALKRRLESESRSKHATPKPKKSKKRKK</sequence>
<dbReference type="PANTHER" id="PTHR30341:SF0">
    <property type="entry name" value="NA(+)_H(+) ANTIPORTER NHAA"/>
    <property type="match status" value="1"/>
</dbReference>
<dbReference type="GO" id="GO:0015385">
    <property type="term" value="F:sodium:proton antiporter activity"/>
    <property type="evidence" value="ECO:0007669"/>
    <property type="project" value="UniProtKB-UniRule"/>
</dbReference>
<comment type="catalytic activity">
    <reaction evidence="11">
        <text>Na(+)(in) + 2 H(+)(out) = Na(+)(out) + 2 H(+)(in)</text>
        <dbReference type="Rhea" id="RHEA:29251"/>
        <dbReference type="ChEBI" id="CHEBI:15378"/>
        <dbReference type="ChEBI" id="CHEBI:29101"/>
    </reaction>
</comment>
<comment type="similarity">
    <text evidence="11">Belongs to the NhaA Na(+)/H(+) (TC 2.A.33) antiporter family.</text>
</comment>
<keyword evidence="14" id="KW-1185">Reference proteome</keyword>
<keyword evidence="9 11" id="KW-0472">Membrane</keyword>
<reference evidence="14" key="1">
    <citation type="submission" date="2016-10" db="EMBL/GenBank/DDBJ databases">
        <authorList>
            <person name="Varghese N."/>
            <person name="Submissions S."/>
        </authorList>
    </citation>
    <scope>NUCLEOTIDE SEQUENCE [LARGE SCALE GENOMIC DNA]</scope>
    <source>
        <strain evidence="14">DSM 10002</strain>
    </source>
</reference>
<dbReference type="AlphaFoldDB" id="A0A1H2LER3"/>
<dbReference type="GO" id="GO:0005886">
    <property type="term" value="C:plasma membrane"/>
    <property type="evidence" value="ECO:0007669"/>
    <property type="project" value="UniProtKB-SubCell"/>
</dbReference>
<evidence type="ECO:0000256" key="9">
    <source>
        <dbReference type="ARBA" id="ARBA00023136"/>
    </source>
</evidence>
<keyword evidence="3 11" id="KW-0050">Antiport</keyword>
<dbReference type="OrthoDB" id="117402at2"/>
<feature type="transmembrane region" description="Helical" evidence="11">
    <location>
        <begin position="337"/>
        <end position="359"/>
    </location>
</feature>
<proteinExistence type="inferred from homology"/>
<feature type="region of interest" description="Disordered" evidence="12">
    <location>
        <begin position="402"/>
        <end position="426"/>
    </location>
</feature>
<feature type="transmembrane region" description="Helical" evidence="11">
    <location>
        <begin position="161"/>
        <end position="180"/>
    </location>
</feature>
<keyword evidence="4 11" id="KW-1003">Cell membrane</keyword>
<evidence type="ECO:0000256" key="5">
    <source>
        <dbReference type="ARBA" id="ARBA00022692"/>
    </source>
</evidence>
<dbReference type="InterPro" id="IPR004670">
    <property type="entry name" value="NhaA"/>
</dbReference>
<comment type="function">
    <text evidence="11">Na(+)/H(+) antiporter that extrudes sodium in exchange for external protons.</text>
</comment>
<accession>A0A1H2LER3</accession>
<dbReference type="InterPro" id="IPR023171">
    <property type="entry name" value="Na/H_antiporter_dom_sf"/>
</dbReference>
<feature type="transmembrane region" description="Helical" evidence="11">
    <location>
        <begin position="63"/>
        <end position="83"/>
    </location>
</feature>
<comment type="subcellular location">
    <subcellularLocation>
        <location evidence="1">Cell inner membrane</location>
        <topology evidence="1">Multi-pass membrane protein</topology>
    </subcellularLocation>
    <subcellularLocation>
        <location evidence="11">Cell membrane</location>
        <topology evidence="11">Multi-pass membrane protein</topology>
    </subcellularLocation>
</comment>
<evidence type="ECO:0000256" key="8">
    <source>
        <dbReference type="ARBA" id="ARBA00023065"/>
    </source>
</evidence>
<evidence type="ECO:0000313" key="14">
    <source>
        <dbReference type="Proteomes" id="UP000214355"/>
    </source>
</evidence>
<dbReference type="Pfam" id="PF06965">
    <property type="entry name" value="Na_H_antiport_1"/>
    <property type="match status" value="1"/>
</dbReference>
<dbReference type="GO" id="GO:0006885">
    <property type="term" value="P:regulation of pH"/>
    <property type="evidence" value="ECO:0007669"/>
    <property type="project" value="UniProtKB-UniRule"/>
</dbReference>
<feature type="transmembrane region" description="Helical" evidence="11">
    <location>
        <begin position="131"/>
        <end position="149"/>
    </location>
</feature>
<dbReference type="Proteomes" id="UP000214355">
    <property type="component" value="Chromosome I"/>
</dbReference>
<evidence type="ECO:0000256" key="12">
    <source>
        <dbReference type="SAM" id="MobiDB-lite"/>
    </source>
</evidence>
<evidence type="ECO:0000256" key="11">
    <source>
        <dbReference type="HAMAP-Rule" id="MF_01844"/>
    </source>
</evidence>
<evidence type="ECO:0000256" key="7">
    <source>
        <dbReference type="ARBA" id="ARBA00023053"/>
    </source>
</evidence>
<evidence type="ECO:0000313" key="13">
    <source>
        <dbReference type="EMBL" id="SDU79071.1"/>
    </source>
</evidence>
<feature type="transmembrane region" description="Helical" evidence="11">
    <location>
        <begin position="301"/>
        <end position="325"/>
    </location>
</feature>